<dbReference type="AlphaFoldDB" id="A0A6I9PT49"/>
<evidence type="ECO:0000256" key="6">
    <source>
        <dbReference type="ARBA" id="ARBA00023136"/>
    </source>
</evidence>
<dbReference type="InterPro" id="IPR036871">
    <property type="entry name" value="PX_dom_sf"/>
</dbReference>
<dbReference type="Gene3D" id="3.30.1520.10">
    <property type="entry name" value="Phox-like domain"/>
    <property type="match status" value="1"/>
</dbReference>
<evidence type="ECO:0000313" key="9">
    <source>
        <dbReference type="RefSeq" id="XP_010790493.1"/>
    </source>
</evidence>
<keyword evidence="2" id="KW-0813">Transport</keyword>
<dbReference type="InterPro" id="IPR039937">
    <property type="entry name" value="SNX20/SNX21"/>
</dbReference>
<dbReference type="RefSeq" id="XP_010790493.1">
    <property type="nucleotide sequence ID" value="XM_010792191.1"/>
</dbReference>
<dbReference type="Pfam" id="PF00787">
    <property type="entry name" value="PX"/>
    <property type="match status" value="1"/>
</dbReference>
<evidence type="ECO:0000256" key="1">
    <source>
        <dbReference type="ARBA" id="ARBA00004469"/>
    </source>
</evidence>
<name>A0A6I9PT49_9TELE</name>
<protein>
    <submittedName>
        <fullName evidence="9">Sorting nexin-20 isoform X2</fullName>
    </submittedName>
</protein>
<evidence type="ECO:0000256" key="5">
    <source>
        <dbReference type="ARBA" id="ARBA00023121"/>
    </source>
</evidence>
<reference evidence="9" key="1">
    <citation type="submission" date="2025-08" db="UniProtKB">
        <authorList>
            <consortium name="RefSeq"/>
        </authorList>
    </citation>
    <scope>IDENTIFICATION</scope>
    <source>
        <tissue evidence="9">Muscle</tissue>
    </source>
</reference>
<keyword evidence="4" id="KW-0653">Protein transport</keyword>
<dbReference type="CTD" id="124460"/>
<evidence type="ECO:0000313" key="8">
    <source>
        <dbReference type="Proteomes" id="UP000504611"/>
    </source>
</evidence>
<dbReference type="SUPFAM" id="SSF64268">
    <property type="entry name" value="PX domain"/>
    <property type="match status" value="1"/>
</dbReference>
<evidence type="ECO:0000259" key="7">
    <source>
        <dbReference type="PROSITE" id="PS50195"/>
    </source>
</evidence>
<dbReference type="OrthoDB" id="10254720at2759"/>
<dbReference type="PROSITE" id="PS50195">
    <property type="entry name" value="PX"/>
    <property type="match status" value="1"/>
</dbReference>
<dbReference type="Proteomes" id="UP000504611">
    <property type="component" value="Unplaced"/>
</dbReference>
<dbReference type="SUPFAM" id="SSF48452">
    <property type="entry name" value="TPR-like"/>
    <property type="match status" value="1"/>
</dbReference>
<dbReference type="InterPro" id="IPR001683">
    <property type="entry name" value="PX_dom"/>
</dbReference>
<comment type="subcellular location">
    <subcellularLocation>
        <location evidence="1">Early endosome membrane</location>
        <topology evidence="1">Peripheral membrane protein</topology>
        <orientation evidence="1">Cytoplasmic side</orientation>
    </subcellularLocation>
</comment>
<keyword evidence="6" id="KW-0472">Membrane</keyword>
<accession>A0A6I9PT49</accession>
<feature type="domain" description="PX" evidence="7">
    <location>
        <begin position="32"/>
        <end position="149"/>
    </location>
</feature>
<evidence type="ECO:0000256" key="2">
    <source>
        <dbReference type="ARBA" id="ARBA00022448"/>
    </source>
</evidence>
<dbReference type="PANTHER" id="PTHR20939">
    <property type="entry name" value="SORTING NEXIN 20, 21"/>
    <property type="match status" value="1"/>
</dbReference>
<dbReference type="GO" id="GO:1901981">
    <property type="term" value="F:phosphatidylinositol phosphate binding"/>
    <property type="evidence" value="ECO:0007669"/>
    <property type="project" value="TreeGrafter"/>
</dbReference>
<gene>
    <name evidence="9" type="primary">snx20</name>
</gene>
<evidence type="ECO:0000256" key="4">
    <source>
        <dbReference type="ARBA" id="ARBA00022927"/>
    </source>
</evidence>
<dbReference type="InterPro" id="IPR011990">
    <property type="entry name" value="TPR-like_helical_dom_sf"/>
</dbReference>
<dbReference type="SMART" id="SM00312">
    <property type="entry name" value="PX"/>
    <property type="match status" value="1"/>
</dbReference>
<evidence type="ECO:0000256" key="3">
    <source>
        <dbReference type="ARBA" id="ARBA00022753"/>
    </source>
</evidence>
<dbReference type="PANTHER" id="PTHR20939:SF1">
    <property type="entry name" value="SORTING NEXIN-20"/>
    <property type="match status" value="1"/>
</dbReference>
<keyword evidence="5" id="KW-0446">Lipid-binding</keyword>
<dbReference type="GO" id="GO:0031901">
    <property type="term" value="C:early endosome membrane"/>
    <property type="evidence" value="ECO:0007669"/>
    <property type="project" value="UniProtKB-SubCell"/>
</dbReference>
<organism evidence="8 9">
    <name type="scientific">Notothenia coriiceps</name>
    <name type="common">black rockcod</name>
    <dbReference type="NCBI Taxonomy" id="8208"/>
    <lineage>
        <taxon>Eukaryota</taxon>
        <taxon>Metazoa</taxon>
        <taxon>Chordata</taxon>
        <taxon>Craniata</taxon>
        <taxon>Vertebrata</taxon>
        <taxon>Euteleostomi</taxon>
        <taxon>Actinopterygii</taxon>
        <taxon>Neopterygii</taxon>
        <taxon>Teleostei</taxon>
        <taxon>Neoteleostei</taxon>
        <taxon>Acanthomorphata</taxon>
        <taxon>Eupercaria</taxon>
        <taxon>Perciformes</taxon>
        <taxon>Notothenioidei</taxon>
        <taxon>Nototheniidae</taxon>
        <taxon>Notothenia</taxon>
    </lineage>
</organism>
<keyword evidence="3" id="KW-0967">Endosome</keyword>
<keyword evidence="8" id="KW-1185">Reference proteome</keyword>
<dbReference type="Gene3D" id="1.25.40.10">
    <property type="entry name" value="Tetratricopeptide repeat domain"/>
    <property type="match status" value="1"/>
</dbReference>
<sequence length="276" mass="31110">MAETNLMSAASALTTKQLQQKLSSEKKSEHPVLLLFEIPSTRVVENQLSKYVVYEVVVMLSGSFDSRRVSVERRYSDFLRLQRLLLQEFDSALEDVSPPPKLLSGNFCAAVLLQRRLALQDYLAKLFSTRCVRRSPLFAAFFTDAEQRGALVLLRGGQFSPALRQLEDVLALQEKLQCWQSPALRLPTLCALAVCHCDLQQHQEALDAAQRALPVARRCGLRSHRAALLRLLMDLSYRLGLPGARLQDELQGLQDRPPSLKDDPPTLKELVIQQFT</sequence>
<dbReference type="GO" id="GO:0015031">
    <property type="term" value="P:protein transport"/>
    <property type="evidence" value="ECO:0007669"/>
    <property type="project" value="UniProtKB-KW"/>
</dbReference>
<proteinExistence type="predicted"/>